<feature type="chain" id="PRO_5044663487" description="Fungal lipase-type domain-containing protein" evidence="1">
    <location>
        <begin position="29"/>
        <end position="314"/>
    </location>
</feature>
<dbReference type="EMBL" id="JAFHLR010000031">
    <property type="protein sequence ID" value="KAG5471618.1"/>
    <property type="molecule type" value="Genomic_DNA"/>
</dbReference>
<dbReference type="GO" id="GO:0006629">
    <property type="term" value="P:lipid metabolic process"/>
    <property type="evidence" value="ECO:0007669"/>
    <property type="project" value="InterPro"/>
</dbReference>
<dbReference type="GeneID" id="92359116"/>
<protein>
    <recommendedName>
        <fullName evidence="2">Fungal lipase-type domain-containing protein</fullName>
    </recommendedName>
</protein>
<dbReference type="Proteomes" id="UP000674143">
    <property type="component" value="Chromosome 31"/>
</dbReference>
<proteinExistence type="predicted"/>
<dbReference type="Gene3D" id="3.40.50.1820">
    <property type="entry name" value="alpha/beta hydrolase"/>
    <property type="match status" value="2"/>
</dbReference>
<dbReference type="PANTHER" id="PTHR45856">
    <property type="entry name" value="ALPHA/BETA-HYDROLASES SUPERFAMILY PROTEIN"/>
    <property type="match status" value="1"/>
</dbReference>
<accession>A0A836GXL8</accession>
<feature type="signal peptide" evidence="1">
    <location>
        <begin position="1"/>
        <end position="28"/>
    </location>
</feature>
<evidence type="ECO:0000259" key="2">
    <source>
        <dbReference type="Pfam" id="PF01764"/>
    </source>
</evidence>
<dbReference type="PANTHER" id="PTHR45856:SF25">
    <property type="entry name" value="FUNGAL LIPASE-LIKE DOMAIN-CONTAINING PROTEIN"/>
    <property type="match status" value="1"/>
</dbReference>
<dbReference type="Pfam" id="PF01764">
    <property type="entry name" value="Lipase_3"/>
    <property type="match status" value="2"/>
</dbReference>
<comment type="caution">
    <text evidence="4">The sequence shown here is derived from an EMBL/GenBank/DDBJ whole genome shotgun (WGS) entry which is preliminary data.</text>
</comment>
<evidence type="ECO:0000313" key="4">
    <source>
        <dbReference type="EMBL" id="KAG5471618.1"/>
    </source>
</evidence>
<evidence type="ECO:0000313" key="3">
    <source>
        <dbReference type="EMBL" id="KAG5471617.1"/>
    </source>
</evidence>
<dbReference type="AlphaFoldDB" id="A0A836GXL8"/>
<evidence type="ECO:0000313" key="5">
    <source>
        <dbReference type="EMBL" id="KAG5471619.1"/>
    </source>
</evidence>
<feature type="domain" description="Fungal lipase-type" evidence="2">
    <location>
        <begin position="216"/>
        <end position="256"/>
    </location>
</feature>
<sequence length="314" mass="34382">MYRLPPALRTVCGACVVVCALLASVAVAQKPYSFDEAWRAHFFSRAAYCSGRDVQSWTCGAACSSVGAFENRTVLDNMLFGTRGLAGVDHANRQIVVAYRGSDNIQNFLENINVLQVRYDKSSSCGRWCKVHAGFLDAYNSLRQQTRDAVLQLIQENPTYEVLVTGYSLGAAIAVLAAVDLQERLNSLEGSSALKPVSLYTFGGPRVGNSAFAKWTFGGPRVGNSAFAKWVDALLSKGAKYRITHGCDPVVRVPALLWGYAHSTTEVFYRTGSNDSAVVCNDSPGWEDWKCSLGMLSLWVPDHMRYLGDTVFCK</sequence>
<keyword evidence="6" id="KW-1185">Reference proteome</keyword>
<dbReference type="EMBL" id="JAFHLR010000031">
    <property type="protein sequence ID" value="KAG5471619.1"/>
    <property type="molecule type" value="Genomic_DNA"/>
</dbReference>
<organism evidence="4 6">
    <name type="scientific">Leishmania orientalis</name>
    <dbReference type="NCBI Taxonomy" id="2249476"/>
    <lineage>
        <taxon>Eukaryota</taxon>
        <taxon>Discoba</taxon>
        <taxon>Euglenozoa</taxon>
        <taxon>Kinetoplastea</taxon>
        <taxon>Metakinetoplastina</taxon>
        <taxon>Trypanosomatida</taxon>
        <taxon>Trypanosomatidae</taxon>
        <taxon>Leishmaniinae</taxon>
        <taxon>Leishmania</taxon>
    </lineage>
</organism>
<dbReference type="CDD" id="cd00519">
    <property type="entry name" value="Lipase_3"/>
    <property type="match status" value="1"/>
</dbReference>
<dbReference type="EMBL" id="JAFHLR010000031">
    <property type="protein sequence ID" value="KAG5471617.1"/>
    <property type="molecule type" value="Genomic_DNA"/>
</dbReference>
<gene>
    <name evidence="3" type="ORF">LSCM4_03166</name>
    <name evidence="4" type="ORF">LSCM4_03167</name>
    <name evidence="5" type="ORF">LSCM4_03168</name>
</gene>
<evidence type="ECO:0000256" key="1">
    <source>
        <dbReference type="SAM" id="SignalP"/>
    </source>
</evidence>
<feature type="domain" description="Fungal lipase-type" evidence="2">
    <location>
        <begin position="96"/>
        <end position="215"/>
    </location>
</feature>
<name>A0A836GXL8_9TRYP</name>
<keyword evidence="1" id="KW-0732">Signal</keyword>
<dbReference type="InterPro" id="IPR029058">
    <property type="entry name" value="AB_hydrolase_fold"/>
</dbReference>
<dbReference type="InterPro" id="IPR051218">
    <property type="entry name" value="Sec_MonoDiacylglyc_Lipase"/>
</dbReference>
<dbReference type="SMR" id="A0A836GXL8"/>
<dbReference type="InterPro" id="IPR002921">
    <property type="entry name" value="Fungal_lipase-type"/>
</dbReference>
<reference evidence="4 6" key="1">
    <citation type="submission" date="2021-02" db="EMBL/GenBank/DDBJ databases">
        <title>Leishmania (Mundinia) orientalis Genome sequencing and assembly.</title>
        <authorList>
            <person name="Almutairi H."/>
            <person name="Gatherer D."/>
        </authorList>
    </citation>
    <scope>NUCLEOTIDE SEQUENCE [LARGE SCALE GENOMIC DNA]</scope>
    <source>
        <strain evidence="4">LSCM4</strain>
    </source>
</reference>
<dbReference type="RefSeq" id="XP_067060734.1">
    <property type="nucleotide sequence ID" value="XM_067205182.1"/>
</dbReference>
<evidence type="ECO:0000313" key="6">
    <source>
        <dbReference type="Proteomes" id="UP000674143"/>
    </source>
</evidence>
<dbReference type="KEGG" id="loi:92359116"/>
<dbReference type="SUPFAM" id="SSF53474">
    <property type="entry name" value="alpha/beta-Hydrolases"/>
    <property type="match status" value="2"/>
</dbReference>